<evidence type="ECO:0000313" key="6">
    <source>
        <dbReference type="EMBL" id="EEF60591.1"/>
    </source>
</evidence>
<protein>
    <submittedName>
        <fullName evidence="6">Two component transcriptional regulator, LuxR family</fullName>
    </submittedName>
</protein>
<dbReference type="RefSeq" id="WP_007415307.1">
    <property type="nucleotide sequence ID" value="NZ_ABOX02000015.1"/>
</dbReference>
<dbReference type="Proteomes" id="UP000003688">
    <property type="component" value="Unassembled WGS sequence"/>
</dbReference>
<dbReference type="AlphaFoldDB" id="B9XHL3"/>
<dbReference type="GO" id="GO:0000160">
    <property type="term" value="P:phosphorelay signal transduction system"/>
    <property type="evidence" value="ECO:0007669"/>
    <property type="project" value="InterPro"/>
</dbReference>
<dbReference type="Pfam" id="PF00196">
    <property type="entry name" value="GerE"/>
    <property type="match status" value="1"/>
</dbReference>
<dbReference type="InterPro" id="IPR058245">
    <property type="entry name" value="NreC/VraR/RcsB-like_REC"/>
</dbReference>
<dbReference type="PROSITE" id="PS50110">
    <property type="entry name" value="RESPONSE_REGULATORY"/>
    <property type="match status" value="1"/>
</dbReference>
<dbReference type="SMART" id="SM00421">
    <property type="entry name" value="HTH_LUXR"/>
    <property type="match status" value="1"/>
</dbReference>
<dbReference type="PANTHER" id="PTHR43214">
    <property type="entry name" value="TWO-COMPONENT RESPONSE REGULATOR"/>
    <property type="match status" value="1"/>
</dbReference>
<comment type="caution">
    <text evidence="6">The sequence shown here is derived from an EMBL/GenBank/DDBJ whole genome shotgun (WGS) entry which is preliminary data.</text>
</comment>
<feature type="modified residue" description="4-aspartylphosphate" evidence="3">
    <location>
        <position position="54"/>
    </location>
</feature>
<evidence type="ECO:0000313" key="7">
    <source>
        <dbReference type="Proteomes" id="UP000003688"/>
    </source>
</evidence>
<evidence type="ECO:0000256" key="2">
    <source>
        <dbReference type="ARBA" id="ARBA00023125"/>
    </source>
</evidence>
<dbReference type="InterPro" id="IPR001789">
    <property type="entry name" value="Sig_transdc_resp-reg_receiver"/>
</dbReference>
<keyword evidence="1 3" id="KW-0597">Phosphoprotein</keyword>
<feature type="domain" description="Response regulatory" evidence="5">
    <location>
        <begin position="3"/>
        <end position="119"/>
    </location>
</feature>
<dbReference type="InterPro" id="IPR011006">
    <property type="entry name" value="CheY-like_superfamily"/>
</dbReference>
<keyword evidence="2" id="KW-0238">DNA-binding</keyword>
<gene>
    <name evidence="6" type="ORF">Cflav_PD6181</name>
</gene>
<dbReference type="Gene3D" id="3.40.50.2300">
    <property type="match status" value="1"/>
</dbReference>
<dbReference type="PROSITE" id="PS50043">
    <property type="entry name" value="HTH_LUXR_2"/>
    <property type="match status" value="1"/>
</dbReference>
<dbReference type="PRINTS" id="PR00038">
    <property type="entry name" value="HTHLUXR"/>
</dbReference>
<dbReference type="OrthoDB" id="9797341at2"/>
<dbReference type="STRING" id="320771.Cflav_PD6181"/>
<evidence type="ECO:0000259" key="5">
    <source>
        <dbReference type="PROSITE" id="PS50110"/>
    </source>
</evidence>
<accession>B9XHL3</accession>
<feature type="domain" description="HTH luxR-type" evidence="4">
    <location>
        <begin position="143"/>
        <end position="207"/>
    </location>
</feature>
<dbReference type="GO" id="GO:0003677">
    <property type="term" value="F:DNA binding"/>
    <property type="evidence" value="ECO:0007669"/>
    <property type="project" value="UniProtKB-KW"/>
</dbReference>
<dbReference type="Pfam" id="PF00072">
    <property type="entry name" value="Response_reg"/>
    <property type="match status" value="1"/>
</dbReference>
<organism evidence="6 7">
    <name type="scientific">Pedosphaera parvula (strain Ellin514)</name>
    <dbReference type="NCBI Taxonomy" id="320771"/>
    <lineage>
        <taxon>Bacteria</taxon>
        <taxon>Pseudomonadati</taxon>
        <taxon>Verrucomicrobiota</taxon>
        <taxon>Pedosphaerae</taxon>
        <taxon>Pedosphaerales</taxon>
        <taxon>Pedosphaeraceae</taxon>
        <taxon>Pedosphaera</taxon>
    </lineage>
</organism>
<dbReference type="InterPro" id="IPR016032">
    <property type="entry name" value="Sig_transdc_resp-reg_C-effctor"/>
</dbReference>
<evidence type="ECO:0000256" key="3">
    <source>
        <dbReference type="PROSITE-ProRule" id="PRU00169"/>
    </source>
</evidence>
<dbReference type="CDD" id="cd17535">
    <property type="entry name" value="REC_NarL-like"/>
    <property type="match status" value="1"/>
</dbReference>
<reference evidence="6 7" key="1">
    <citation type="journal article" date="2011" name="J. Bacteriol.">
        <title>Genome sequence of 'Pedosphaera parvula' Ellin514, an aerobic Verrucomicrobial isolate from pasture soil.</title>
        <authorList>
            <person name="Kant R."/>
            <person name="van Passel M.W."/>
            <person name="Sangwan P."/>
            <person name="Palva A."/>
            <person name="Lucas S."/>
            <person name="Copeland A."/>
            <person name="Lapidus A."/>
            <person name="Glavina Del Rio T."/>
            <person name="Dalin E."/>
            <person name="Tice H."/>
            <person name="Bruce D."/>
            <person name="Goodwin L."/>
            <person name="Pitluck S."/>
            <person name="Chertkov O."/>
            <person name="Larimer F.W."/>
            <person name="Land M.L."/>
            <person name="Hauser L."/>
            <person name="Brettin T.S."/>
            <person name="Detter J.C."/>
            <person name="Han S."/>
            <person name="de Vos W.M."/>
            <person name="Janssen P.H."/>
            <person name="Smidt H."/>
        </authorList>
    </citation>
    <scope>NUCLEOTIDE SEQUENCE [LARGE SCALE GENOMIC DNA]</scope>
    <source>
        <strain evidence="6 7">Ellin514</strain>
    </source>
</reference>
<dbReference type="InterPro" id="IPR000792">
    <property type="entry name" value="Tscrpt_reg_LuxR_C"/>
</dbReference>
<keyword evidence="7" id="KW-1185">Reference proteome</keyword>
<proteinExistence type="predicted"/>
<evidence type="ECO:0000256" key="1">
    <source>
        <dbReference type="ARBA" id="ARBA00022553"/>
    </source>
</evidence>
<dbReference type="SUPFAM" id="SSF46894">
    <property type="entry name" value="C-terminal effector domain of the bipartite response regulators"/>
    <property type="match status" value="1"/>
</dbReference>
<dbReference type="GO" id="GO:0006355">
    <property type="term" value="P:regulation of DNA-templated transcription"/>
    <property type="evidence" value="ECO:0007669"/>
    <property type="project" value="InterPro"/>
</dbReference>
<dbReference type="InterPro" id="IPR039420">
    <property type="entry name" value="WalR-like"/>
</dbReference>
<dbReference type="SMART" id="SM00448">
    <property type="entry name" value="REC"/>
    <property type="match status" value="1"/>
</dbReference>
<evidence type="ECO:0000259" key="4">
    <source>
        <dbReference type="PROSITE" id="PS50043"/>
    </source>
</evidence>
<dbReference type="PROSITE" id="PS00622">
    <property type="entry name" value="HTH_LUXR_1"/>
    <property type="match status" value="1"/>
</dbReference>
<sequence length="207" mass="22864">MITVSIVDDNQKLRESMMTFLKGTPEFRCISAYGSAAEALKHLPIEKPDVTLMDINMEGMDGIECVVRLKVELPEMQIVMLTVYEDTDKIFRALSAGANGYILKRAAPAKLLEAIRDVSAGGSAMSSSIARKVVASFQKSAPVSPTEAHLSPREQNVLDCLAKGMTYKAIACDLGISIETIRTHLKRVYQKLHVQSRTEAVAKYMRR</sequence>
<dbReference type="CDD" id="cd06170">
    <property type="entry name" value="LuxR_C_like"/>
    <property type="match status" value="1"/>
</dbReference>
<dbReference type="EMBL" id="ABOX02000015">
    <property type="protein sequence ID" value="EEF60591.1"/>
    <property type="molecule type" value="Genomic_DNA"/>
</dbReference>
<dbReference type="SUPFAM" id="SSF52172">
    <property type="entry name" value="CheY-like"/>
    <property type="match status" value="1"/>
</dbReference>
<name>B9XHL3_PEDPL</name>